<accession>A0A3Q9HQ36</accession>
<feature type="domain" description="DUF4340" evidence="2">
    <location>
        <begin position="212"/>
        <end position="301"/>
    </location>
</feature>
<feature type="domain" description="DUF4340" evidence="2">
    <location>
        <begin position="70"/>
        <end position="210"/>
    </location>
</feature>
<evidence type="ECO:0000313" key="4">
    <source>
        <dbReference type="Proteomes" id="UP000267250"/>
    </source>
</evidence>
<dbReference type="InterPro" id="IPR025641">
    <property type="entry name" value="DUF4340"/>
</dbReference>
<evidence type="ECO:0000313" key="3">
    <source>
        <dbReference type="EMBL" id="AZR72860.1"/>
    </source>
</evidence>
<dbReference type="Proteomes" id="UP000267250">
    <property type="component" value="Chromosome"/>
</dbReference>
<keyword evidence="4" id="KW-1185">Reference proteome</keyword>
<dbReference type="AlphaFoldDB" id="A0A3Q9HQ36"/>
<organism evidence="3 4">
    <name type="scientific">Anoxybacter fermentans</name>
    <dbReference type="NCBI Taxonomy" id="1323375"/>
    <lineage>
        <taxon>Bacteria</taxon>
        <taxon>Bacillati</taxon>
        <taxon>Bacillota</taxon>
        <taxon>Clostridia</taxon>
        <taxon>Halanaerobiales</taxon>
        <taxon>Anoxybacter</taxon>
    </lineage>
</organism>
<keyword evidence="1" id="KW-1133">Transmembrane helix</keyword>
<feature type="transmembrane region" description="Helical" evidence="1">
    <location>
        <begin position="7"/>
        <end position="24"/>
    </location>
</feature>
<dbReference type="EMBL" id="CP016379">
    <property type="protein sequence ID" value="AZR72860.1"/>
    <property type="molecule type" value="Genomic_DNA"/>
</dbReference>
<keyword evidence="1" id="KW-0812">Transmembrane</keyword>
<proteinExistence type="predicted"/>
<evidence type="ECO:0000256" key="1">
    <source>
        <dbReference type="SAM" id="Phobius"/>
    </source>
</evidence>
<protein>
    <recommendedName>
        <fullName evidence="2">DUF4340 domain-containing protein</fullName>
    </recommendedName>
</protein>
<gene>
    <name evidence="3" type="ORF">BBF96_05325</name>
</gene>
<dbReference type="RefSeq" id="WP_127016198.1">
    <property type="nucleotide sequence ID" value="NZ_CP016379.1"/>
</dbReference>
<dbReference type="Pfam" id="PF14238">
    <property type="entry name" value="DUF4340"/>
    <property type="match status" value="2"/>
</dbReference>
<dbReference type="KEGG" id="aft:BBF96_05325"/>
<evidence type="ECO:0000259" key="2">
    <source>
        <dbReference type="Pfam" id="PF14238"/>
    </source>
</evidence>
<reference evidence="3 4" key="1">
    <citation type="submission" date="2016-07" db="EMBL/GenBank/DDBJ databases">
        <title>Genome and transcriptome analysis of iron-reducing fermentative bacteria Anoxybacter fermentans.</title>
        <authorList>
            <person name="Zeng X."/>
            <person name="Shao Z."/>
        </authorList>
    </citation>
    <scope>NUCLEOTIDE SEQUENCE [LARGE SCALE GENOMIC DNA]</scope>
    <source>
        <strain evidence="3 4">DY22613</strain>
    </source>
</reference>
<dbReference type="OrthoDB" id="9768524at2"/>
<keyword evidence="1" id="KW-0472">Membrane</keyword>
<sequence length="322" mass="36667">MRFKTTIFLLIIFIIMAGIYYFTLEKEEKVEVDPAEKAKEIFNLDADKIQTMTLTKGETTLALEKKDGQWRLAGSDDRELDQMKVDSLAENLATLSATKIIKEEATADDYSQFGLDENATHITFTLTDGKKYEGWVGNSTPIEDGYYFRRAGINTIYKIAGYLGDKFKPDLDSLRERQIFTLTRGEVEEFTVERVDGKNFTIVREEDNWKLVDGPEGIELDQNKVDSFLNNILTAWITTFVDDNPESYNKYGLTKPLLKVTVKGKDKTEMLAYGIATTETTMYAKKIDRPEVFIVTADSKKVFITAEDLKKDSNTEETSEDS</sequence>
<name>A0A3Q9HQ36_9FIRM</name>